<proteinExistence type="inferred from homology"/>
<dbReference type="PANTHER" id="PTHR42789:SF1">
    <property type="entry name" value="D-ISOMER SPECIFIC 2-HYDROXYACID DEHYDROGENASE FAMILY PROTEIN (AFU_ORTHOLOGUE AFUA_6G10090)"/>
    <property type="match status" value="1"/>
</dbReference>
<sequence>MRVVFVDCTPELRDLMVRRNLAIPDNIRVFDKNPSNDDLIDLTGDAEIVLVEHTVIPNQILRSSAALKAIVFMGTGAGTYVDLEEAERLGIHVRATPGYGNKAVAEHAMALMFTAARDIVRMDRDLRDNIWDPRKGRQLSGSKVGVIGLGEVGGTFASMALALGMKVVGWNRSSRDLPYFDPHIENAFWDADFISLHLGLNEHTRGIVDERLLGMAKPGFIFVNTARAELVTEHLMLEALYSGQIGYAALDVYPTEPLPYDSPLLTAPNVTLAAHAAYRTDQAYEELWRLTMVQLEVHSATLSPRRASICKRSD</sequence>
<protein>
    <submittedName>
        <fullName evidence="7">NAD(P)-dependent oxidoreductase</fullName>
    </submittedName>
</protein>
<dbReference type="SUPFAM" id="SSF51735">
    <property type="entry name" value="NAD(P)-binding Rossmann-fold domains"/>
    <property type="match status" value="1"/>
</dbReference>
<evidence type="ECO:0000256" key="1">
    <source>
        <dbReference type="ARBA" id="ARBA00005854"/>
    </source>
</evidence>
<feature type="domain" description="D-isomer specific 2-hydroxyacid dehydrogenase NAD-binding" evidence="6">
    <location>
        <begin position="109"/>
        <end position="277"/>
    </location>
</feature>
<dbReference type="Pfam" id="PF00389">
    <property type="entry name" value="2-Hacid_dh"/>
    <property type="match status" value="1"/>
</dbReference>
<organism evidence="7 8">
    <name type="scientific">Mesorhizobium calcicola</name>
    <dbReference type="NCBI Taxonomy" id="1300310"/>
    <lineage>
        <taxon>Bacteria</taxon>
        <taxon>Pseudomonadati</taxon>
        <taxon>Pseudomonadota</taxon>
        <taxon>Alphaproteobacteria</taxon>
        <taxon>Hyphomicrobiales</taxon>
        <taxon>Phyllobacteriaceae</taxon>
        <taxon>Mesorhizobium</taxon>
    </lineage>
</organism>
<dbReference type="SUPFAM" id="SSF52283">
    <property type="entry name" value="Formate/glycerate dehydrogenase catalytic domain-like"/>
    <property type="match status" value="1"/>
</dbReference>
<evidence type="ECO:0000256" key="3">
    <source>
        <dbReference type="ARBA" id="ARBA00023027"/>
    </source>
</evidence>
<dbReference type="InterPro" id="IPR006139">
    <property type="entry name" value="D-isomer_2_OHA_DH_cat_dom"/>
</dbReference>
<dbReference type="PANTHER" id="PTHR42789">
    <property type="entry name" value="D-ISOMER SPECIFIC 2-HYDROXYACID DEHYDROGENASE FAMILY PROTEIN (AFU_ORTHOLOGUE AFUA_6G10090)"/>
    <property type="match status" value="1"/>
</dbReference>
<evidence type="ECO:0000313" key="7">
    <source>
        <dbReference type="EMBL" id="MFD2052013.1"/>
    </source>
</evidence>
<accession>A0ABW4W7C8</accession>
<keyword evidence="2 4" id="KW-0560">Oxidoreductase</keyword>
<evidence type="ECO:0000259" key="6">
    <source>
        <dbReference type="Pfam" id="PF02826"/>
    </source>
</evidence>
<gene>
    <name evidence="7" type="ORF">ACFSQT_02285</name>
</gene>
<comment type="caution">
    <text evidence="7">The sequence shown here is derived from an EMBL/GenBank/DDBJ whole genome shotgun (WGS) entry which is preliminary data.</text>
</comment>
<evidence type="ECO:0000313" key="8">
    <source>
        <dbReference type="Proteomes" id="UP001597349"/>
    </source>
</evidence>
<dbReference type="InterPro" id="IPR036291">
    <property type="entry name" value="NAD(P)-bd_dom_sf"/>
</dbReference>
<reference evidence="8" key="1">
    <citation type="journal article" date="2019" name="Int. J. Syst. Evol. Microbiol.">
        <title>The Global Catalogue of Microorganisms (GCM) 10K type strain sequencing project: providing services to taxonomists for standard genome sequencing and annotation.</title>
        <authorList>
            <consortium name="The Broad Institute Genomics Platform"/>
            <consortium name="The Broad Institute Genome Sequencing Center for Infectious Disease"/>
            <person name="Wu L."/>
            <person name="Ma J."/>
        </authorList>
    </citation>
    <scope>NUCLEOTIDE SEQUENCE [LARGE SCALE GENOMIC DNA]</scope>
    <source>
        <strain evidence="8">CGMCC 1.16226</strain>
    </source>
</reference>
<keyword evidence="3" id="KW-0520">NAD</keyword>
<name>A0ABW4W7C8_9HYPH</name>
<comment type="similarity">
    <text evidence="1 4">Belongs to the D-isomer specific 2-hydroxyacid dehydrogenase family.</text>
</comment>
<dbReference type="EMBL" id="JBHUGY010000003">
    <property type="protein sequence ID" value="MFD2052013.1"/>
    <property type="molecule type" value="Genomic_DNA"/>
</dbReference>
<keyword evidence="8" id="KW-1185">Reference proteome</keyword>
<dbReference type="Pfam" id="PF02826">
    <property type="entry name" value="2-Hacid_dh_C"/>
    <property type="match status" value="1"/>
</dbReference>
<feature type="domain" description="D-isomer specific 2-hydroxyacid dehydrogenase catalytic" evidence="5">
    <location>
        <begin position="26"/>
        <end position="294"/>
    </location>
</feature>
<dbReference type="InterPro" id="IPR050857">
    <property type="entry name" value="D-2-hydroxyacid_DH"/>
</dbReference>
<dbReference type="InterPro" id="IPR006140">
    <property type="entry name" value="D-isomer_DH_NAD-bd"/>
</dbReference>
<evidence type="ECO:0000256" key="4">
    <source>
        <dbReference type="RuleBase" id="RU003719"/>
    </source>
</evidence>
<dbReference type="RefSeq" id="WP_379016816.1">
    <property type="nucleotide sequence ID" value="NZ_JBHUGY010000003.1"/>
</dbReference>
<evidence type="ECO:0000256" key="2">
    <source>
        <dbReference type="ARBA" id="ARBA00023002"/>
    </source>
</evidence>
<dbReference type="Gene3D" id="3.40.50.720">
    <property type="entry name" value="NAD(P)-binding Rossmann-like Domain"/>
    <property type="match status" value="2"/>
</dbReference>
<evidence type="ECO:0000259" key="5">
    <source>
        <dbReference type="Pfam" id="PF00389"/>
    </source>
</evidence>
<dbReference type="Proteomes" id="UP001597349">
    <property type="component" value="Unassembled WGS sequence"/>
</dbReference>